<dbReference type="InterPro" id="IPR012948">
    <property type="entry name" value="AARP2CN"/>
</dbReference>
<dbReference type="InterPro" id="IPR039761">
    <property type="entry name" value="Bms1/Tsr1"/>
</dbReference>
<evidence type="ECO:0000313" key="7">
    <source>
        <dbReference type="EMBL" id="KIM21888.1"/>
    </source>
</evidence>
<evidence type="ECO:0000256" key="1">
    <source>
        <dbReference type="ARBA" id="ARBA00004604"/>
    </source>
</evidence>
<dbReference type="Pfam" id="PF08142">
    <property type="entry name" value="AARP2CN"/>
    <property type="match status" value="1"/>
</dbReference>
<dbReference type="STRING" id="933852.A0A0C2W602"/>
<dbReference type="GO" id="GO:0000479">
    <property type="term" value="P:endonucleolytic cleavage of tricistronic rRNA transcript (SSU-rRNA, 5.8S rRNA, LSU-rRNA)"/>
    <property type="evidence" value="ECO:0007669"/>
    <property type="project" value="TreeGrafter"/>
</dbReference>
<dbReference type="SMART" id="SM01362">
    <property type="entry name" value="DUF663"/>
    <property type="match status" value="1"/>
</dbReference>
<dbReference type="PROSITE" id="PS51714">
    <property type="entry name" value="G_BMS1"/>
    <property type="match status" value="1"/>
</dbReference>
<dbReference type="SMART" id="SM00785">
    <property type="entry name" value="AARP2CN"/>
    <property type="match status" value="1"/>
</dbReference>
<gene>
    <name evidence="7" type="ORF">M408DRAFT_299745</name>
</gene>
<dbReference type="Pfam" id="PF04950">
    <property type="entry name" value="RIBIOP_C"/>
    <property type="match status" value="1"/>
</dbReference>
<dbReference type="EMBL" id="KN824369">
    <property type="protein sequence ID" value="KIM21888.1"/>
    <property type="molecule type" value="Genomic_DNA"/>
</dbReference>
<feature type="region of interest" description="Disordered" evidence="5">
    <location>
        <begin position="389"/>
        <end position="447"/>
    </location>
</feature>
<evidence type="ECO:0000256" key="2">
    <source>
        <dbReference type="ARBA" id="ARBA00022517"/>
    </source>
</evidence>
<keyword evidence="3" id="KW-0539">Nucleus</keyword>
<dbReference type="PANTHER" id="PTHR12858:SF1">
    <property type="entry name" value="PRE-RRNA-PROCESSING PROTEIN TSR1 HOMOLOG"/>
    <property type="match status" value="1"/>
</dbReference>
<reference evidence="8" key="2">
    <citation type="submission" date="2015-01" db="EMBL/GenBank/DDBJ databases">
        <title>Evolutionary Origins and Diversification of the Mycorrhizal Mutualists.</title>
        <authorList>
            <consortium name="DOE Joint Genome Institute"/>
            <consortium name="Mycorrhizal Genomics Consortium"/>
            <person name="Kohler A."/>
            <person name="Kuo A."/>
            <person name="Nagy L.G."/>
            <person name="Floudas D."/>
            <person name="Copeland A."/>
            <person name="Barry K.W."/>
            <person name="Cichocki N."/>
            <person name="Veneault-Fourrey C."/>
            <person name="LaButti K."/>
            <person name="Lindquist E.A."/>
            <person name="Lipzen A."/>
            <person name="Lundell T."/>
            <person name="Morin E."/>
            <person name="Murat C."/>
            <person name="Riley R."/>
            <person name="Ohm R."/>
            <person name="Sun H."/>
            <person name="Tunlid A."/>
            <person name="Henrissat B."/>
            <person name="Grigoriev I.V."/>
            <person name="Hibbett D.S."/>
            <person name="Martin F."/>
        </authorList>
    </citation>
    <scope>NUCLEOTIDE SEQUENCE [LARGE SCALE GENOMIC DNA]</scope>
    <source>
        <strain evidence="8">MAFF 305830</strain>
    </source>
</reference>
<keyword evidence="2" id="KW-0690">Ribosome biogenesis</keyword>
<dbReference type="GO" id="GO:0005525">
    <property type="term" value="F:GTP binding"/>
    <property type="evidence" value="ECO:0007669"/>
    <property type="project" value="TreeGrafter"/>
</dbReference>
<name>A0A0C2W602_SERVB</name>
<feature type="compositionally biased region" description="Basic residues" evidence="5">
    <location>
        <begin position="57"/>
        <end position="69"/>
    </location>
</feature>
<comment type="similarity">
    <text evidence="4">Belongs to the TRAFAC class translation factor GTPase superfamily. Bms1-like GTPase family. TSR1 subfamily.</text>
</comment>
<dbReference type="InterPro" id="IPR030387">
    <property type="entry name" value="G_Bms1/Tsr1_dom"/>
</dbReference>
<evidence type="ECO:0000256" key="3">
    <source>
        <dbReference type="ARBA" id="ARBA00023242"/>
    </source>
</evidence>
<comment type="subcellular location">
    <subcellularLocation>
        <location evidence="1">Nucleus</location>
        <location evidence="1">Nucleolus</location>
    </subcellularLocation>
</comment>
<dbReference type="GO" id="GO:0003924">
    <property type="term" value="F:GTPase activity"/>
    <property type="evidence" value="ECO:0007669"/>
    <property type="project" value="TreeGrafter"/>
</dbReference>
<dbReference type="AlphaFoldDB" id="A0A0C2W602"/>
<organism evidence="7 8">
    <name type="scientific">Serendipita vermifera MAFF 305830</name>
    <dbReference type="NCBI Taxonomy" id="933852"/>
    <lineage>
        <taxon>Eukaryota</taxon>
        <taxon>Fungi</taxon>
        <taxon>Dikarya</taxon>
        <taxon>Basidiomycota</taxon>
        <taxon>Agaricomycotina</taxon>
        <taxon>Agaricomycetes</taxon>
        <taxon>Sebacinales</taxon>
        <taxon>Serendipitaceae</taxon>
        <taxon>Serendipita</taxon>
    </lineage>
</organism>
<keyword evidence="8" id="KW-1185">Reference proteome</keyword>
<dbReference type="GO" id="GO:0034511">
    <property type="term" value="F:U3 snoRNA binding"/>
    <property type="evidence" value="ECO:0007669"/>
    <property type="project" value="TreeGrafter"/>
</dbReference>
<feature type="region of interest" description="Disordered" evidence="5">
    <location>
        <begin position="1"/>
        <end position="69"/>
    </location>
</feature>
<feature type="compositionally biased region" description="Acidic residues" evidence="5">
    <location>
        <begin position="420"/>
        <end position="444"/>
    </location>
</feature>
<dbReference type="OrthoDB" id="119302at2759"/>
<dbReference type="InterPro" id="IPR007034">
    <property type="entry name" value="BMS1_TSR1_C"/>
</dbReference>
<dbReference type="Pfam" id="PF22298">
    <property type="entry name" value="Tsr1_G-like"/>
    <property type="match status" value="1"/>
</dbReference>
<dbReference type="HOGENOM" id="CLU_009858_1_0_1"/>
<sequence>MSTHHHRSTLKQQNKPFKSKHASKSSIKEKAKGRVPISVKRSDPRVPPLPNTAQAKQNRRNQAKQVQKAKRQSLIEATRIFSGVDGAPRIVVIVPLSEDVSARDVVLKLAKCIDEEHSEEAEKEIPEEGIWRIRAERFRSSLQFIILPYGKLVQTLDAAKVADYTILCLSTETEVDSQGDTLLRCLQAQGFPQTIAVVSQPQSTEPKKPNQKTHQNTLKSLLSFTQYFVPSLARVFDLTSTADASTALRSLGEGKPTDVKWRTGRPYLLSEDVAFTPSESGAGDMEGADATKTGTLKVTGVVRGAPFSADRLVYLPGWGDFSIHRIVAAPRRPRGPQGDGTMDVEDKVLSEPGPEADDLVDVNEVDDMANEQTWPTEEEMNGKEASVMDDSIPDATVGTTPKTVKRVPKGTSAYQAAWLLEDEEVDSEDDESDEDPEDEDEDEEGKAVKKGLTLFENMSVDGGDTNKDVDVDEKEEYEDVVEEEQSSKAVAFEDMDMDEEKRQLDSWRARQKEHSTHLAFPDEIDTPMDIPASQRFARYRGLRSFRTSPWDPDENLPRDYAKIFRVGEKEWDSVGRRLMDGGSDGIEPGTRVTVEISNVPEAAFKSWSSKNPFTIFGLHRHEHKQTVVNFTLQRNSEYTEPIRSKDRLILCVGPRRIVVNPLFSQHLRGGAKSANNVHKFERFLREGVTSVGTIYGPMTFGRLPITLLKEAEDGNSLILVATGTLLPPSTTRIISKRIILTGHPIKIHKRTVTIRYMFFNPQDVAYFKPVQLHTKYGKVGHIQESLGTHGYFKAHFDGPVSQMDTVCLALYKRVWPRWSSEWKGNGEAGVHDERMEME</sequence>
<dbReference type="GO" id="GO:0005730">
    <property type="term" value="C:nucleolus"/>
    <property type="evidence" value="ECO:0007669"/>
    <property type="project" value="UniProtKB-SubCell"/>
</dbReference>
<dbReference type="GO" id="GO:0000462">
    <property type="term" value="P:maturation of SSU-rRNA from tricistronic rRNA transcript (SSU-rRNA, 5.8S rRNA, LSU-rRNA)"/>
    <property type="evidence" value="ECO:0007669"/>
    <property type="project" value="TreeGrafter"/>
</dbReference>
<evidence type="ECO:0000313" key="8">
    <source>
        <dbReference type="Proteomes" id="UP000054097"/>
    </source>
</evidence>
<reference evidence="7 8" key="1">
    <citation type="submission" date="2014-04" db="EMBL/GenBank/DDBJ databases">
        <authorList>
            <consortium name="DOE Joint Genome Institute"/>
            <person name="Kuo A."/>
            <person name="Zuccaro A."/>
            <person name="Kohler A."/>
            <person name="Nagy L.G."/>
            <person name="Floudas D."/>
            <person name="Copeland A."/>
            <person name="Barry K.W."/>
            <person name="Cichocki N."/>
            <person name="Veneault-Fourrey C."/>
            <person name="LaButti K."/>
            <person name="Lindquist E.A."/>
            <person name="Lipzen A."/>
            <person name="Lundell T."/>
            <person name="Morin E."/>
            <person name="Murat C."/>
            <person name="Sun H."/>
            <person name="Tunlid A."/>
            <person name="Henrissat B."/>
            <person name="Grigoriev I.V."/>
            <person name="Hibbett D.S."/>
            <person name="Martin F."/>
            <person name="Nordberg H.P."/>
            <person name="Cantor M.N."/>
            <person name="Hua S.X."/>
        </authorList>
    </citation>
    <scope>NUCLEOTIDE SEQUENCE [LARGE SCALE GENOMIC DNA]</scope>
    <source>
        <strain evidence="7 8">MAFF 305830</strain>
    </source>
</reference>
<proteinExistence type="inferred from homology"/>
<protein>
    <recommendedName>
        <fullName evidence="6">Bms1-type G domain-containing protein</fullName>
    </recommendedName>
</protein>
<feature type="domain" description="Bms1-type G" evidence="6">
    <location>
        <begin position="87"/>
        <end position="257"/>
    </location>
</feature>
<dbReference type="Proteomes" id="UP000054097">
    <property type="component" value="Unassembled WGS sequence"/>
</dbReference>
<dbReference type="GO" id="GO:0030688">
    <property type="term" value="C:preribosome, small subunit precursor"/>
    <property type="evidence" value="ECO:0007669"/>
    <property type="project" value="TreeGrafter"/>
</dbReference>
<evidence type="ECO:0000256" key="5">
    <source>
        <dbReference type="SAM" id="MobiDB-lite"/>
    </source>
</evidence>
<accession>A0A0C2W602</accession>
<evidence type="ECO:0000256" key="4">
    <source>
        <dbReference type="ARBA" id="ARBA00038288"/>
    </source>
</evidence>
<evidence type="ECO:0000259" key="6">
    <source>
        <dbReference type="PROSITE" id="PS51714"/>
    </source>
</evidence>
<dbReference type="PANTHER" id="PTHR12858">
    <property type="entry name" value="RIBOSOME BIOGENESIS PROTEIN"/>
    <property type="match status" value="1"/>
</dbReference>